<keyword evidence="3" id="KW-1185">Reference proteome</keyword>
<evidence type="ECO:0000259" key="1">
    <source>
        <dbReference type="Pfam" id="PF08818"/>
    </source>
</evidence>
<organism evidence="2 3">
    <name type="scientific">Spirosoma profusum</name>
    <dbReference type="NCBI Taxonomy" id="2771354"/>
    <lineage>
        <taxon>Bacteria</taxon>
        <taxon>Pseudomonadati</taxon>
        <taxon>Bacteroidota</taxon>
        <taxon>Cytophagia</taxon>
        <taxon>Cytophagales</taxon>
        <taxon>Cytophagaceae</taxon>
        <taxon>Spirosoma</taxon>
    </lineage>
</organism>
<name>A0A926XW56_9BACT</name>
<dbReference type="AlphaFoldDB" id="A0A926XW56"/>
<sequence>MDNSTKKQFATVDEYIALQPESMRAGLTEIRQIIKQAIPDVEELISYQMPGYRYHGKLVWFAANKNHYGLYVPPGFIAAFKDELSKYSQTKSAIHLPVNQPIPAQLITKIVQHGAQKNQEQELIKKQAKKKK</sequence>
<dbReference type="Pfam" id="PF08818">
    <property type="entry name" value="DUF1801"/>
    <property type="match status" value="1"/>
</dbReference>
<dbReference type="InterPro" id="IPR014922">
    <property type="entry name" value="YdhG-like"/>
</dbReference>
<dbReference type="RefSeq" id="WP_190887651.1">
    <property type="nucleotide sequence ID" value="NZ_JACWZY010000010.1"/>
</dbReference>
<protein>
    <submittedName>
        <fullName evidence="2">DUF1801 domain-containing protein</fullName>
    </submittedName>
</protein>
<evidence type="ECO:0000313" key="2">
    <source>
        <dbReference type="EMBL" id="MBD2701798.1"/>
    </source>
</evidence>
<accession>A0A926XW56</accession>
<dbReference type="EMBL" id="JACWZY010000010">
    <property type="protein sequence ID" value="MBD2701798.1"/>
    <property type="molecule type" value="Genomic_DNA"/>
</dbReference>
<dbReference type="Gene3D" id="3.90.1150.200">
    <property type="match status" value="1"/>
</dbReference>
<gene>
    <name evidence="2" type="ORF">IC229_14195</name>
</gene>
<dbReference type="SUPFAM" id="SSF159888">
    <property type="entry name" value="YdhG-like"/>
    <property type="match status" value="1"/>
</dbReference>
<comment type="caution">
    <text evidence="2">The sequence shown here is derived from an EMBL/GenBank/DDBJ whole genome shotgun (WGS) entry which is preliminary data.</text>
</comment>
<reference evidence="2" key="1">
    <citation type="submission" date="2020-09" db="EMBL/GenBank/DDBJ databases">
        <authorList>
            <person name="Kim M.K."/>
        </authorList>
    </citation>
    <scope>NUCLEOTIDE SEQUENCE</scope>
    <source>
        <strain evidence="2">BT702</strain>
    </source>
</reference>
<feature type="domain" description="YdhG-like" evidence="1">
    <location>
        <begin position="24"/>
        <end position="113"/>
    </location>
</feature>
<proteinExistence type="predicted"/>
<dbReference type="Proteomes" id="UP000598820">
    <property type="component" value="Unassembled WGS sequence"/>
</dbReference>
<evidence type="ECO:0000313" key="3">
    <source>
        <dbReference type="Proteomes" id="UP000598820"/>
    </source>
</evidence>